<sequence length="310" mass="33718">MRILLAMNGDAGLSRWIEAFRKALPEAEVSTWQADGPALGADVAIVWHPPAELFVRETGLRAVFNLGAGVDGLLKIPTLPSTLPVIRLEDAGMTVQMAEYALHALWEASRSFASYRQAQGEHEWRMLPVTRRHEWPVGVLGMGKVGARVAQAVAEFEYPVAGWSRGGHGLPGIEDFAGAQALDAFLARTRVLINALPLTPDTRDILNRDTFAKLLPGAYVVNVGRGEHLVEEDLLAALASGHVAGATLDVFRTEPLPQEHPFWSHPAITITPHTAARTLRTESVKQIADKIRQLAKGESVSGVVDRPRGY</sequence>
<accession>A0A556AMQ7</accession>
<dbReference type="Proteomes" id="UP000318405">
    <property type="component" value="Unassembled WGS sequence"/>
</dbReference>
<reference evidence="4 5" key="1">
    <citation type="submission" date="2019-07" db="EMBL/GenBank/DDBJ databases">
        <title>Qingshengfaniella alkalisoli gen. nov., sp. nov., isolated from saline soil.</title>
        <authorList>
            <person name="Xu L."/>
            <person name="Huang X.-X."/>
            <person name="Sun J.-Q."/>
        </authorList>
    </citation>
    <scope>NUCLEOTIDE SEQUENCE [LARGE SCALE GENOMIC DNA]</scope>
    <source>
        <strain evidence="4 5">DSM 27279</strain>
    </source>
</reference>
<evidence type="ECO:0000313" key="4">
    <source>
        <dbReference type="EMBL" id="TSH94172.1"/>
    </source>
</evidence>
<dbReference type="SUPFAM" id="SSF51735">
    <property type="entry name" value="NAD(P)-binding Rossmann-fold domains"/>
    <property type="match status" value="1"/>
</dbReference>
<dbReference type="RefSeq" id="WP_143948646.1">
    <property type="nucleotide sequence ID" value="NZ_BAABMB010000006.1"/>
</dbReference>
<dbReference type="EMBL" id="VLTJ01000025">
    <property type="protein sequence ID" value="TSH94172.1"/>
    <property type="molecule type" value="Genomic_DNA"/>
</dbReference>
<keyword evidence="5" id="KW-1185">Reference proteome</keyword>
<dbReference type="AlphaFoldDB" id="A0A556AMQ7"/>
<dbReference type="GO" id="GO:0016491">
    <property type="term" value="F:oxidoreductase activity"/>
    <property type="evidence" value="ECO:0007669"/>
    <property type="project" value="UniProtKB-KW"/>
</dbReference>
<keyword evidence="1" id="KW-0560">Oxidoreductase</keyword>
<dbReference type="InterPro" id="IPR036291">
    <property type="entry name" value="NAD(P)-bd_dom_sf"/>
</dbReference>
<evidence type="ECO:0000259" key="3">
    <source>
        <dbReference type="Pfam" id="PF02826"/>
    </source>
</evidence>
<dbReference type="GO" id="GO:0051287">
    <property type="term" value="F:NAD binding"/>
    <property type="evidence" value="ECO:0007669"/>
    <property type="project" value="InterPro"/>
</dbReference>
<feature type="domain" description="D-isomer specific 2-hydroxyacid dehydrogenase NAD-binding" evidence="3">
    <location>
        <begin position="104"/>
        <end position="275"/>
    </location>
</feature>
<dbReference type="Pfam" id="PF02826">
    <property type="entry name" value="2-Hacid_dh_C"/>
    <property type="match status" value="1"/>
</dbReference>
<keyword evidence="4" id="KW-0670">Pyruvate</keyword>
<evidence type="ECO:0000256" key="1">
    <source>
        <dbReference type="ARBA" id="ARBA00023002"/>
    </source>
</evidence>
<dbReference type="Gene3D" id="3.40.50.720">
    <property type="entry name" value="NAD(P)-binding Rossmann-like Domain"/>
    <property type="match status" value="2"/>
</dbReference>
<name>A0A556AMQ7_9BURK</name>
<proteinExistence type="predicted"/>
<protein>
    <submittedName>
        <fullName evidence="4">Glyoxylate/hydroxypyruvate reductase A</fullName>
    </submittedName>
</protein>
<dbReference type="PANTHER" id="PTHR43333">
    <property type="entry name" value="2-HACID_DH_C DOMAIN-CONTAINING PROTEIN"/>
    <property type="match status" value="1"/>
</dbReference>
<keyword evidence="2" id="KW-0520">NAD</keyword>
<comment type="caution">
    <text evidence="4">The sequence shown here is derived from an EMBL/GenBank/DDBJ whole genome shotgun (WGS) entry which is preliminary data.</text>
</comment>
<dbReference type="OrthoDB" id="9787219at2"/>
<organism evidence="4 5">
    <name type="scientific">Verticiella sediminum</name>
    <dbReference type="NCBI Taxonomy" id="1247510"/>
    <lineage>
        <taxon>Bacteria</taxon>
        <taxon>Pseudomonadati</taxon>
        <taxon>Pseudomonadota</taxon>
        <taxon>Betaproteobacteria</taxon>
        <taxon>Burkholderiales</taxon>
        <taxon>Alcaligenaceae</taxon>
        <taxon>Verticiella</taxon>
    </lineage>
</organism>
<dbReference type="InterPro" id="IPR006140">
    <property type="entry name" value="D-isomer_DH_NAD-bd"/>
</dbReference>
<dbReference type="CDD" id="cd12164">
    <property type="entry name" value="GDH_like_2"/>
    <property type="match status" value="1"/>
</dbReference>
<evidence type="ECO:0000256" key="2">
    <source>
        <dbReference type="ARBA" id="ARBA00023027"/>
    </source>
</evidence>
<dbReference type="PANTHER" id="PTHR43333:SF1">
    <property type="entry name" value="D-ISOMER SPECIFIC 2-HYDROXYACID DEHYDROGENASE NAD-BINDING DOMAIN-CONTAINING PROTEIN"/>
    <property type="match status" value="1"/>
</dbReference>
<gene>
    <name evidence="4" type="ORF">FOZ76_12715</name>
</gene>
<evidence type="ECO:0000313" key="5">
    <source>
        <dbReference type="Proteomes" id="UP000318405"/>
    </source>
</evidence>